<reference evidence="2" key="1">
    <citation type="submission" date="2023-05" db="EMBL/GenBank/DDBJ databases">
        <title>Comparative genomics of Bacillaceae isolates and their secondary metabolite potential.</title>
        <authorList>
            <person name="Song L."/>
            <person name="Nielsen L.J."/>
            <person name="Mohite O."/>
            <person name="Xu X."/>
            <person name="Weber T."/>
            <person name="Kovacs A.T."/>
        </authorList>
    </citation>
    <scope>NUCLEOTIDE SEQUENCE</scope>
    <source>
        <strain evidence="2">LY1</strain>
    </source>
</reference>
<name>A0AAX3WRI6_9BACI</name>
<organism evidence="2 3">
    <name type="scientific">Lysinibacillus pakistanensis</name>
    <dbReference type="NCBI Taxonomy" id="759811"/>
    <lineage>
        <taxon>Bacteria</taxon>
        <taxon>Bacillati</taxon>
        <taxon>Bacillota</taxon>
        <taxon>Bacilli</taxon>
        <taxon>Bacillales</taxon>
        <taxon>Bacillaceae</taxon>
        <taxon>Lysinibacillus</taxon>
    </lineage>
</organism>
<dbReference type="RefSeq" id="WP_283868993.1">
    <property type="nucleotide sequence ID" value="NZ_CP126101.1"/>
</dbReference>
<dbReference type="AlphaFoldDB" id="A0AAX3WRI6"/>
<dbReference type="GO" id="GO:0003677">
    <property type="term" value="F:DNA binding"/>
    <property type="evidence" value="ECO:0007669"/>
    <property type="project" value="InterPro"/>
</dbReference>
<evidence type="ECO:0000313" key="2">
    <source>
        <dbReference type="EMBL" id="WHY50310.1"/>
    </source>
</evidence>
<protein>
    <submittedName>
        <fullName evidence="2">FtsK/SpoIIIE domain-containing protein</fullName>
    </submittedName>
</protein>
<dbReference type="EMBL" id="CP126101">
    <property type="protein sequence ID" value="WHY50310.1"/>
    <property type="molecule type" value="Genomic_DNA"/>
</dbReference>
<feature type="domain" description="FtsK" evidence="1">
    <location>
        <begin position="2"/>
        <end position="36"/>
    </location>
</feature>
<dbReference type="InterPro" id="IPR027417">
    <property type="entry name" value="P-loop_NTPase"/>
</dbReference>
<dbReference type="Gene3D" id="3.40.50.300">
    <property type="entry name" value="P-loop containing nucleotide triphosphate hydrolases"/>
    <property type="match status" value="1"/>
</dbReference>
<evidence type="ECO:0000313" key="3">
    <source>
        <dbReference type="Proteomes" id="UP001178322"/>
    </source>
</evidence>
<dbReference type="Pfam" id="PF01580">
    <property type="entry name" value="FtsK_SpoIIIE"/>
    <property type="match status" value="1"/>
</dbReference>
<dbReference type="Proteomes" id="UP001178322">
    <property type="component" value="Chromosome"/>
</dbReference>
<dbReference type="GO" id="GO:0005524">
    <property type="term" value="F:ATP binding"/>
    <property type="evidence" value="ECO:0007669"/>
    <property type="project" value="InterPro"/>
</dbReference>
<accession>A0AAX3WRI6</accession>
<proteinExistence type="predicted"/>
<evidence type="ECO:0000259" key="1">
    <source>
        <dbReference type="Pfam" id="PF01580"/>
    </source>
</evidence>
<dbReference type="InterPro" id="IPR002543">
    <property type="entry name" value="FtsK_dom"/>
</dbReference>
<sequence>MLVDEYKSTVSSIVQRLGVKARTAGIHLIFATQRPEKDALHAVKR</sequence>
<gene>
    <name evidence="2" type="ORF">QNH24_18540</name>
</gene>